<dbReference type="PANTHER" id="PTHR43798">
    <property type="entry name" value="MONOACYLGLYCEROL LIPASE"/>
    <property type="match status" value="1"/>
</dbReference>
<accession>A0A0B5A484</accession>
<dbReference type="EMBL" id="KP273225">
    <property type="protein sequence ID" value="AJD82480.1"/>
    <property type="molecule type" value="Genomic_DNA"/>
</dbReference>
<dbReference type="KEGG" id="vg:26635441"/>
<reference evidence="2 3" key="1">
    <citation type="submission" date="2014-12" db="EMBL/GenBank/DDBJ databases">
        <authorList>
            <person name="Cote D."/>
            <person name="Daigle Z."/>
            <person name="Borges K.M."/>
            <person name="Adams S.D."/>
            <person name="Alvey R.M."/>
            <person name="Barekzi N."/>
            <person name="Beal Z.N."/>
            <person name="Briggs L.A."/>
            <person name="Brown T."/>
            <person name="Coomans R.J."/>
            <person name="D'Elia T."/>
            <person name="Doss J.H."/>
            <person name="Ellsworth J.A."/>
            <person name="Ettinger W.F."/>
            <person name="Fox D.J."/>
            <person name="Gauthier D.T."/>
            <person name="Andriolo J.M."/>
            <person name="Grubb S."/>
            <person name="Gugssa A.H."/>
            <person name="Hauser C.R."/>
            <person name="Hull A.K."/>
            <person name="Jackson N."/>
            <person name="Kart M.U."/>
            <person name="Korey C.A."/>
            <person name="Makemson J."/>
            <person name="McKinney A.L."/>
            <person name="Nelson P.R."/>
            <person name="Newman R.H."/>
            <person name="Powell G."/>
            <person name="Rodriguez-Lanetty M."/>
            <person name="Royer D."/>
            <person name="Sabila M.H."/>
            <person name="Sadana R."/>
            <person name="Saha S."/>
            <person name="Sangster N."/>
            <person name="Slowan-Pomeroy T."/>
            <person name="Urbinati C.R."/>
            <person name="Ward R.E."/>
            <person name="Warner M."/>
            <person name="Williamson B."/>
            <person name="Biederman B."/>
            <person name="Cresawn S.G."/>
            <person name="Bowman C.A."/>
            <person name="Russell D.A."/>
            <person name="Pope W.H."/>
            <person name="Jacobs-Sera D."/>
            <person name="Hendrix R.W."/>
            <person name="Hatfull G.H."/>
        </authorList>
    </citation>
    <scope>NUCLEOTIDE SEQUENCE [LARGE SCALE GENOMIC DNA]</scope>
</reference>
<evidence type="ECO:0000259" key="1">
    <source>
        <dbReference type="Pfam" id="PF00561"/>
    </source>
</evidence>
<dbReference type="OrthoDB" id="6494at10239"/>
<dbReference type="Proteomes" id="UP000031723">
    <property type="component" value="Segment"/>
</dbReference>
<evidence type="ECO:0000313" key="3">
    <source>
        <dbReference type="Proteomes" id="UP000031723"/>
    </source>
</evidence>
<dbReference type="InterPro" id="IPR000073">
    <property type="entry name" value="AB_hydrolase_1"/>
</dbReference>
<evidence type="ECO:0000313" key="2">
    <source>
        <dbReference type="EMBL" id="AJD82480.1"/>
    </source>
</evidence>
<dbReference type="Pfam" id="PF00561">
    <property type="entry name" value="Abhydrolase_1"/>
    <property type="match status" value="1"/>
</dbReference>
<proteinExistence type="predicted"/>
<dbReference type="GO" id="GO:0016020">
    <property type="term" value="C:membrane"/>
    <property type="evidence" value="ECO:0007669"/>
    <property type="project" value="TreeGrafter"/>
</dbReference>
<dbReference type="PANTHER" id="PTHR43798:SF33">
    <property type="entry name" value="HYDROLASE, PUTATIVE (AFU_ORTHOLOGUE AFUA_2G14860)-RELATED"/>
    <property type="match status" value="1"/>
</dbReference>
<dbReference type="Gene3D" id="3.40.50.1820">
    <property type="entry name" value="alpha/beta hydrolase"/>
    <property type="match status" value="1"/>
</dbReference>
<dbReference type="InterPro" id="IPR029058">
    <property type="entry name" value="AB_hydrolase_fold"/>
</dbReference>
<dbReference type="SUPFAM" id="SSF53474">
    <property type="entry name" value="alpha/beta-Hydrolases"/>
    <property type="match status" value="1"/>
</dbReference>
<dbReference type="InterPro" id="IPR050266">
    <property type="entry name" value="AB_hydrolase_sf"/>
</dbReference>
<name>A0A0B5A484_9CAUD</name>
<keyword evidence="3" id="KW-1185">Reference proteome</keyword>
<dbReference type="GeneID" id="26635441"/>
<dbReference type="PRINTS" id="PR00111">
    <property type="entry name" value="ABHYDROLASE"/>
</dbReference>
<gene>
    <name evidence="2" type="primary">62</name>
    <name evidence="2" type="ORF">SHEEN_62</name>
</gene>
<protein>
    <submittedName>
        <fullName evidence="2">Esterase</fullName>
    </submittedName>
</protein>
<feature type="domain" description="AB hydrolase-1" evidence="1">
    <location>
        <begin position="28"/>
        <end position="252"/>
    </location>
</feature>
<organism evidence="2 3">
    <name type="scientific">Mycobacterium phage Sheen</name>
    <dbReference type="NCBI Taxonomy" id="1589274"/>
    <lineage>
        <taxon>Viruses</taxon>
        <taxon>Duplodnaviria</taxon>
        <taxon>Heunggongvirae</taxon>
        <taxon>Uroviricota</taxon>
        <taxon>Caudoviricetes</taxon>
        <taxon>Sheenvirus</taxon>
        <taxon>Sheenvirus Sheen</taxon>
    </lineage>
</organism>
<dbReference type="RefSeq" id="YP_009209099.1">
    <property type="nucleotide sequence ID" value="NC_028914.1"/>
</dbReference>
<sequence length="275" mass="28992">MTLRNKGMLTRNGFLSWITTAGDKDGSPLVLLHGLSVSAKAYEELIEDLAGRGFYVIAPDAPNHGGSGSLPWGHTIGDMADILADTLAILDIEQAVIVGHSMGGGLAVEFAARYPQMVTAAVLMDAAAGKEHHDGVSVKPGFTIPTRAVRIALGSIVDVLGDGYAAMASRTNEQRLSLLSTLKESVRGFRFIRTAEALMRADTEPLLEKMAANRVPTAVIHGEWDQIIPLDAGISTAAAALATLYIVKGGFHSWMLADPELAADLIVHAVVGLSS</sequence>